<evidence type="ECO:0000313" key="4">
    <source>
        <dbReference type="EMBL" id="EAW06666.1"/>
    </source>
</evidence>
<dbReference type="VEuPathDB" id="FungiDB:ACLA_083610"/>
<evidence type="ECO:0000259" key="3">
    <source>
        <dbReference type="Pfam" id="PF09073"/>
    </source>
</evidence>
<gene>
    <name evidence="4" type="ORF">ACLA_083610</name>
</gene>
<evidence type="ECO:0000256" key="2">
    <source>
        <dbReference type="SAM" id="MobiDB-lite"/>
    </source>
</evidence>
<sequence length="453" mass="49777">MSKRKLADLHDFDPRDRTIGRLNAQFDNGVAALSQALKTARVFERQKLGRREKTARSENKRDVLARLEEEIKVIKTLDFPATAQKYLFKQLLKTKRIAEAPAFVKFKERKNISTEGPRSTAEANVTARLYKSNPVKNVFPAIMDGIRKIFGLEDTRAALKDAKDAKKDAAQGTSENKEAVPEVDAQSGSDSDAQRHSRATAKLSAGADGEDASDVEMDYDSEEFAGFDDRLAPGSGSESESESDAEVEADSDDDDDAQDNPHARPSYSDISISRSPSPEQASPPSKKAKKGAAAAAAAPTSTTFLPSLTMGGYFSGSESEPEENESAEPPRRKNRMGQQARRALWEKKYGSGANHLKKQNEKDRRNRDSGWDVRRGATDGSERPRGARLAGRGTDSFRPRDKFSGDRPQRGPAGAPKKNANDDKPMHPSWEAARKAKEQKSMASFQGKKVVFD</sequence>
<dbReference type="GeneID" id="4700465"/>
<dbReference type="GO" id="GO:0030686">
    <property type="term" value="C:90S preribosome"/>
    <property type="evidence" value="ECO:0007669"/>
    <property type="project" value="TreeGrafter"/>
</dbReference>
<organism evidence="4 5">
    <name type="scientific">Aspergillus clavatus (strain ATCC 1007 / CBS 513.65 / DSM 816 / NCTC 3887 / NRRL 1 / QM 1276 / 107)</name>
    <dbReference type="NCBI Taxonomy" id="344612"/>
    <lineage>
        <taxon>Eukaryota</taxon>
        <taxon>Fungi</taxon>
        <taxon>Dikarya</taxon>
        <taxon>Ascomycota</taxon>
        <taxon>Pezizomycotina</taxon>
        <taxon>Eurotiomycetes</taxon>
        <taxon>Eurotiomycetidae</taxon>
        <taxon>Eurotiales</taxon>
        <taxon>Aspergillaceae</taxon>
        <taxon>Aspergillus</taxon>
        <taxon>Aspergillus subgen. Fumigati</taxon>
    </lineage>
</organism>
<dbReference type="GO" id="GO:0030490">
    <property type="term" value="P:maturation of SSU-rRNA"/>
    <property type="evidence" value="ECO:0007669"/>
    <property type="project" value="TreeGrafter"/>
</dbReference>
<accession>A1CTM9</accession>
<name>A1CTM9_ASPCL</name>
<dbReference type="RefSeq" id="XP_001268092.1">
    <property type="nucleotide sequence ID" value="XM_001268091.1"/>
</dbReference>
<feature type="domain" description="Bud22" evidence="3">
    <location>
        <begin position="27"/>
        <end position="453"/>
    </location>
</feature>
<feature type="compositionally biased region" description="Acidic residues" evidence="2">
    <location>
        <begin position="239"/>
        <end position="258"/>
    </location>
</feature>
<dbReference type="OMA" id="ALWEKKF"/>
<feature type="compositionally biased region" description="Low complexity" evidence="2">
    <location>
        <begin position="264"/>
        <end position="299"/>
    </location>
</feature>
<dbReference type="OrthoDB" id="3364872at2759"/>
<dbReference type="AlphaFoldDB" id="A1CTM9"/>
<dbReference type="InterPro" id="IPR037393">
    <property type="entry name" value="Bud22/SRFB1"/>
</dbReference>
<feature type="compositionally biased region" description="Basic and acidic residues" evidence="2">
    <location>
        <begin position="166"/>
        <end position="180"/>
    </location>
</feature>
<proteinExistence type="predicted"/>
<evidence type="ECO:0000256" key="1">
    <source>
        <dbReference type="ARBA" id="ARBA00023054"/>
    </source>
</evidence>
<protein>
    <submittedName>
        <fullName evidence="4">Cellular morphogenesis protein (Bud22), putative</fullName>
    </submittedName>
</protein>
<evidence type="ECO:0000313" key="5">
    <source>
        <dbReference type="Proteomes" id="UP000006701"/>
    </source>
</evidence>
<dbReference type="Pfam" id="PF09073">
    <property type="entry name" value="BUD22"/>
    <property type="match status" value="1"/>
</dbReference>
<feature type="compositionally biased region" description="Basic and acidic residues" evidence="2">
    <location>
        <begin position="419"/>
        <end position="440"/>
    </location>
</feature>
<dbReference type="Proteomes" id="UP000006701">
    <property type="component" value="Unassembled WGS sequence"/>
</dbReference>
<feature type="compositionally biased region" description="Acidic residues" evidence="2">
    <location>
        <begin position="208"/>
        <end position="226"/>
    </location>
</feature>
<keyword evidence="1" id="KW-0175">Coiled coil</keyword>
<dbReference type="InterPro" id="IPR015158">
    <property type="entry name" value="Bud22_dom"/>
</dbReference>
<feature type="compositionally biased region" description="Basic and acidic residues" evidence="2">
    <location>
        <begin position="395"/>
        <end position="409"/>
    </location>
</feature>
<dbReference type="STRING" id="344612.A1CTM9"/>
<dbReference type="eggNOG" id="ENOG502S6Z4">
    <property type="taxonomic scope" value="Eukaryota"/>
</dbReference>
<dbReference type="KEGG" id="act:ACLA_083610"/>
<feature type="region of interest" description="Disordered" evidence="2">
    <location>
        <begin position="166"/>
        <end position="453"/>
    </location>
</feature>
<reference evidence="4 5" key="1">
    <citation type="journal article" date="2008" name="PLoS Genet.">
        <title>Genomic islands in the pathogenic filamentous fungus Aspergillus fumigatus.</title>
        <authorList>
            <person name="Fedorova N.D."/>
            <person name="Khaldi N."/>
            <person name="Joardar V.S."/>
            <person name="Maiti R."/>
            <person name="Amedeo P."/>
            <person name="Anderson M.J."/>
            <person name="Crabtree J."/>
            <person name="Silva J.C."/>
            <person name="Badger J.H."/>
            <person name="Albarraq A."/>
            <person name="Angiuoli S."/>
            <person name="Bussey H."/>
            <person name="Bowyer P."/>
            <person name="Cotty P.J."/>
            <person name="Dyer P.S."/>
            <person name="Egan A."/>
            <person name="Galens K."/>
            <person name="Fraser-Liggett C.M."/>
            <person name="Haas B.J."/>
            <person name="Inman J.M."/>
            <person name="Kent R."/>
            <person name="Lemieux S."/>
            <person name="Malavazi I."/>
            <person name="Orvis J."/>
            <person name="Roemer T."/>
            <person name="Ronning C.M."/>
            <person name="Sundaram J.P."/>
            <person name="Sutton G."/>
            <person name="Turner G."/>
            <person name="Venter J.C."/>
            <person name="White O.R."/>
            <person name="Whitty B.R."/>
            <person name="Youngman P."/>
            <person name="Wolfe K.H."/>
            <person name="Goldman G.H."/>
            <person name="Wortman J.R."/>
            <person name="Jiang B."/>
            <person name="Denning D.W."/>
            <person name="Nierman W.C."/>
        </authorList>
    </citation>
    <scope>NUCLEOTIDE SEQUENCE [LARGE SCALE GENOMIC DNA]</scope>
    <source>
        <strain evidence="5">ATCC 1007 / CBS 513.65 / DSM 816 / NCTC 3887 / NRRL 1</strain>
    </source>
</reference>
<dbReference type="PANTHER" id="PTHR23325">
    <property type="entry name" value="SERUM RESPONSE FACTOR-BINDING"/>
    <property type="match status" value="1"/>
</dbReference>
<dbReference type="GO" id="GO:0005634">
    <property type="term" value="C:nucleus"/>
    <property type="evidence" value="ECO:0007669"/>
    <property type="project" value="TreeGrafter"/>
</dbReference>
<dbReference type="EMBL" id="DS027060">
    <property type="protein sequence ID" value="EAW06666.1"/>
    <property type="molecule type" value="Genomic_DNA"/>
</dbReference>
<dbReference type="HOGENOM" id="CLU_029647_0_0_1"/>
<keyword evidence="5" id="KW-1185">Reference proteome</keyword>
<feature type="compositionally biased region" description="Basic and acidic residues" evidence="2">
    <location>
        <begin position="358"/>
        <end position="385"/>
    </location>
</feature>
<dbReference type="PANTHER" id="PTHR23325:SF1">
    <property type="entry name" value="SERUM RESPONSE FACTOR-BINDING PROTEIN 1"/>
    <property type="match status" value="1"/>
</dbReference>